<name>A0A7R9KC36_9ACAR</name>
<feature type="region of interest" description="Disordered" evidence="5">
    <location>
        <begin position="295"/>
        <end position="509"/>
    </location>
</feature>
<keyword evidence="8" id="KW-1185">Reference proteome</keyword>
<keyword evidence="3" id="KW-0040">ANK repeat</keyword>
<protein>
    <recommendedName>
        <fullName evidence="6">Ankyrin UPA domain-containing protein</fullName>
    </recommendedName>
</protein>
<evidence type="ECO:0000313" key="8">
    <source>
        <dbReference type="Proteomes" id="UP000759131"/>
    </source>
</evidence>
<dbReference type="InterPro" id="IPR051165">
    <property type="entry name" value="Multifunctional_ANK_Repeat"/>
</dbReference>
<feature type="region of interest" description="Disordered" evidence="5">
    <location>
        <begin position="1"/>
        <end position="21"/>
    </location>
</feature>
<feature type="domain" description="Ankyrin UPA" evidence="6">
    <location>
        <begin position="151"/>
        <end position="282"/>
    </location>
</feature>
<dbReference type="Gene3D" id="2.60.220.30">
    <property type="match status" value="1"/>
</dbReference>
<accession>A0A7R9KC36</accession>
<dbReference type="EMBL" id="CAJPIZ010000163">
    <property type="protein sequence ID" value="CAG2100642.1"/>
    <property type="molecule type" value="Genomic_DNA"/>
</dbReference>
<evidence type="ECO:0000256" key="2">
    <source>
        <dbReference type="ARBA" id="ARBA00022737"/>
    </source>
</evidence>
<feature type="compositionally biased region" description="Gly residues" evidence="5">
    <location>
        <begin position="7"/>
        <end position="16"/>
    </location>
</feature>
<feature type="compositionally biased region" description="Basic and acidic residues" evidence="5">
    <location>
        <begin position="444"/>
        <end position="453"/>
    </location>
</feature>
<feature type="compositionally biased region" description="Basic and acidic residues" evidence="5">
    <location>
        <begin position="425"/>
        <end position="435"/>
    </location>
</feature>
<evidence type="ECO:0000256" key="1">
    <source>
        <dbReference type="ARBA" id="ARBA00004370"/>
    </source>
</evidence>
<feature type="compositionally biased region" description="Basic and acidic residues" evidence="5">
    <location>
        <begin position="376"/>
        <end position="387"/>
    </location>
</feature>
<dbReference type="Pfam" id="PF17809">
    <property type="entry name" value="UPA_2"/>
    <property type="match status" value="1"/>
</dbReference>
<evidence type="ECO:0000256" key="4">
    <source>
        <dbReference type="ARBA" id="ARBA00023136"/>
    </source>
</evidence>
<organism evidence="7">
    <name type="scientific">Medioppia subpectinata</name>
    <dbReference type="NCBI Taxonomy" id="1979941"/>
    <lineage>
        <taxon>Eukaryota</taxon>
        <taxon>Metazoa</taxon>
        <taxon>Ecdysozoa</taxon>
        <taxon>Arthropoda</taxon>
        <taxon>Chelicerata</taxon>
        <taxon>Arachnida</taxon>
        <taxon>Acari</taxon>
        <taxon>Acariformes</taxon>
        <taxon>Sarcoptiformes</taxon>
        <taxon>Oribatida</taxon>
        <taxon>Brachypylina</taxon>
        <taxon>Oppioidea</taxon>
        <taxon>Oppiidae</taxon>
        <taxon>Medioppia</taxon>
    </lineage>
</organism>
<feature type="compositionally biased region" description="Low complexity" evidence="5">
    <location>
        <begin position="494"/>
        <end position="506"/>
    </location>
</feature>
<dbReference type="AlphaFoldDB" id="A0A7R9KC36"/>
<dbReference type="InterPro" id="IPR040745">
    <property type="entry name" value="Ankyrin_UPA"/>
</dbReference>
<evidence type="ECO:0000256" key="5">
    <source>
        <dbReference type="SAM" id="MobiDB-lite"/>
    </source>
</evidence>
<evidence type="ECO:0000256" key="3">
    <source>
        <dbReference type="ARBA" id="ARBA00023043"/>
    </source>
</evidence>
<dbReference type="GO" id="GO:0016020">
    <property type="term" value="C:membrane"/>
    <property type="evidence" value="ECO:0007669"/>
    <property type="project" value="UniProtKB-SubCell"/>
</dbReference>
<reference evidence="7" key="1">
    <citation type="submission" date="2020-11" db="EMBL/GenBank/DDBJ databases">
        <authorList>
            <person name="Tran Van P."/>
        </authorList>
    </citation>
    <scope>NUCLEOTIDE SEQUENCE</scope>
</reference>
<dbReference type="EMBL" id="OC854738">
    <property type="protein sequence ID" value="CAD7620212.1"/>
    <property type="molecule type" value="Genomic_DNA"/>
</dbReference>
<feature type="compositionally biased region" description="Polar residues" evidence="5">
    <location>
        <begin position="301"/>
        <end position="314"/>
    </location>
</feature>
<dbReference type="PANTHER" id="PTHR24123:SF141">
    <property type="entry name" value="ANKYRIN 2, ISOFORM U"/>
    <property type="match status" value="1"/>
</dbReference>
<evidence type="ECO:0000313" key="7">
    <source>
        <dbReference type="EMBL" id="CAD7620212.1"/>
    </source>
</evidence>
<feature type="compositionally biased region" description="Basic and acidic residues" evidence="5">
    <location>
        <begin position="397"/>
        <end position="409"/>
    </location>
</feature>
<gene>
    <name evidence="7" type="ORF">OSB1V03_LOCUS706</name>
</gene>
<keyword evidence="4" id="KW-0472">Membrane</keyword>
<evidence type="ECO:0000259" key="6">
    <source>
        <dbReference type="Pfam" id="PF17809"/>
    </source>
</evidence>
<dbReference type="OrthoDB" id="20872at2759"/>
<sequence length="565" mass="63054">MILTGMSGTGRDGNVGNGPAQPIPSDLVTKMLGNRVAVSPICTIEPRRRKFHKPITLTIPVPQAATRGMINQYTTDAPTLRLLCSITGSTKSGGTTRAQWEDVTGSTPLTFVNDCVSFTTTVSARFWLIDCRQVNEATKFATELYQEAIHVPFMSKFVVFAKRYDPSEAQLRVFCMTDDKEEKTLENQEHFTEVAKSRDVEVLENKSQFLEFAGNLIPVTKSGEQLSLTFRAFRENRLPFVMRVKDPNQEPLGRIAFMRDNKRIRGSEPTPQPICNLNIELPDICREDVSPNDFDGIGKQYDSSTPDLKHSTGNIGRVDQNGFDSLKEDTGRSRTTSRGTSLGREVSIDVSYDEQDIMKEAESAEESGSEGGVTSLKDHSTSAERRSRQTSTTSETEEQKRESEEREVAAQKFLEFLEEQDREDSEERAKNRGEDSSLPSELFVVKEEMRANADEGLNVDPNRHLLESETWHSEQDTSQVSVSSLPEDEKSEPSTTTVSSTTTTNTGDNIASALVTTSIEDEPHFDAIVEQKEWTEEDGNGGVEHIIEQTSTIITDERDTKYVNS</sequence>
<dbReference type="Proteomes" id="UP000759131">
    <property type="component" value="Unassembled WGS sequence"/>
</dbReference>
<comment type="subcellular location">
    <subcellularLocation>
        <location evidence="1">Membrane</location>
    </subcellularLocation>
</comment>
<feature type="compositionally biased region" description="Low complexity" evidence="5">
    <location>
        <begin position="333"/>
        <end position="344"/>
    </location>
</feature>
<keyword evidence="2" id="KW-0677">Repeat</keyword>
<feature type="compositionally biased region" description="Basic and acidic residues" evidence="5">
    <location>
        <begin position="461"/>
        <end position="475"/>
    </location>
</feature>
<proteinExistence type="predicted"/>
<dbReference type="Gene3D" id="2.60.40.2660">
    <property type="match status" value="1"/>
</dbReference>
<dbReference type="PANTHER" id="PTHR24123">
    <property type="entry name" value="ANKYRIN REPEAT-CONTAINING"/>
    <property type="match status" value="1"/>
</dbReference>